<dbReference type="Gramene" id="ONIVA07G08030.1">
    <property type="protein sequence ID" value="ONIVA07G08030.1"/>
    <property type="gene ID" value="ONIVA07G08030"/>
</dbReference>
<sequence length="166" mass="17255">MAGRRQGRPRRGGGGRMTKLAAAAAAVELSPLADVSAFSTTTSAARLALRDIVQTTATMDTSSAAATESVTVSTSLVLPELPSPVVVFELQEFSPAMSLPHRLGLPLRSSIVSDLILPSRGVTSPERLLLLRLSFGTVYRANLNGGRAVAMKQLDASETGDACCGS</sequence>
<dbReference type="EnsemblPlants" id="ONIVA07G08030.1">
    <property type="protein sequence ID" value="ONIVA07G08030.1"/>
    <property type="gene ID" value="ONIVA07G08030"/>
</dbReference>
<keyword evidence="2" id="KW-1185">Reference proteome</keyword>
<protein>
    <submittedName>
        <fullName evidence="1">Uncharacterized protein</fullName>
    </submittedName>
</protein>
<organism evidence="1">
    <name type="scientific">Oryza nivara</name>
    <name type="common">Indian wild rice</name>
    <name type="synonym">Oryza sativa f. spontanea</name>
    <dbReference type="NCBI Taxonomy" id="4536"/>
    <lineage>
        <taxon>Eukaryota</taxon>
        <taxon>Viridiplantae</taxon>
        <taxon>Streptophyta</taxon>
        <taxon>Embryophyta</taxon>
        <taxon>Tracheophyta</taxon>
        <taxon>Spermatophyta</taxon>
        <taxon>Magnoliopsida</taxon>
        <taxon>Liliopsida</taxon>
        <taxon>Poales</taxon>
        <taxon>Poaceae</taxon>
        <taxon>BOP clade</taxon>
        <taxon>Oryzoideae</taxon>
        <taxon>Oryzeae</taxon>
        <taxon>Oryzinae</taxon>
        <taxon>Oryza</taxon>
    </lineage>
</organism>
<proteinExistence type="predicted"/>
<accession>A0A0E0HYV8</accession>
<reference evidence="1" key="2">
    <citation type="submission" date="2018-04" db="EMBL/GenBank/DDBJ databases">
        <title>OnivRS2 (Oryza nivara Reference Sequence Version 2).</title>
        <authorList>
            <person name="Zhang J."/>
            <person name="Kudrna D."/>
            <person name="Lee S."/>
            <person name="Talag J."/>
            <person name="Rajasekar S."/>
            <person name="Welchert J."/>
            <person name="Hsing Y.-I."/>
            <person name="Wing R.A."/>
        </authorList>
    </citation>
    <scope>NUCLEOTIDE SEQUENCE [LARGE SCALE GENOMIC DNA]</scope>
    <source>
        <strain evidence="1">SL10</strain>
    </source>
</reference>
<dbReference type="AlphaFoldDB" id="A0A0E0HYV8"/>
<name>A0A0E0HYV8_ORYNI</name>
<dbReference type="HOGENOM" id="CLU_146293_0_0_1"/>
<dbReference type="Proteomes" id="UP000006591">
    <property type="component" value="Chromosome 7"/>
</dbReference>
<evidence type="ECO:0000313" key="1">
    <source>
        <dbReference type="EnsemblPlants" id="ONIVA07G08030.1"/>
    </source>
</evidence>
<dbReference type="STRING" id="4536.A0A0E0HYV8"/>
<reference evidence="1" key="1">
    <citation type="submission" date="2015-04" db="UniProtKB">
        <authorList>
            <consortium name="EnsemblPlants"/>
        </authorList>
    </citation>
    <scope>IDENTIFICATION</scope>
    <source>
        <strain evidence="1">SL10</strain>
    </source>
</reference>
<evidence type="ECO:0000313" key="2">
    <source>
        <dbReference type="Proteomes" id="UP000006591"/>
    </source>
</evidence>